<dbReference type="PANTHER" id="PTHR22847:SF637">
    <property type="entry name" value="WD REPEAT DOMAIN 5B"/>
    <property type="match status" value="1"/>
</dbReference>
<dbReference type="EMBL" id="SEKV01001038">
    <property type="protein sequence ID" value="TFY52122.1"/>
    <property type="molecule type" value="Genomic_DNA"/>
</dbReference>
<sequence length="370" mass="40139">MLDDVDPQAVEHFSLAPVTKHYAVQDVQFNPAYPTRIASSANDLTVRIWDCDQVFNEDEESPEDEANPEDKQSPEPVHTEEYECTMGKLLFKPGEPVLAMGGHDGSVYVLRDEGRTPIASRLRLARGKTDETGDIAWGCGPLSDKLFASSMTKAEKAFSGTHKVFDMTTERPICTMEIQEAGDSIAVHPAGTFVAIATKPSKRAHTLYLFDGRRLGSQPVHTLALDSFQQSVTTMKFSPDGVYLALARDDNTTDVYDARFLGRGKLHAFTHEPGNVLTYTKDVYGVVEAQWVEGHPSGLGLVTGGCDGACVTLALVAGGMAEGPVGCVRLWDVRLADSDPNNGLPIAQCGHDLGHFSLGDPSRDEMPLVM</sequence>
<dbReference type="PANTHER" id="PTHR22847">
    <property type="entry name" value="WD40 REPEAT PROTEIN"/>
    <property type="match status" value="1"/>
</dbReference>
<protein>
    <recommendedName>
        <fullName evidence="7">WD40 repeat protein</fullName>
    </recommendedName>
</protein>
<dbReference type="AlphaFoldDB" id="A0A4Y9XQS5"/>
<dbReference type="InterPro" id="IPR001680">
    <property type="entry name" value="WD40_rpt"/>
</dbReference>
<dbReference type="PROSITE" id="PS50082">
    <property type="entry name" value="WD_REPEATS_2"/>
    <property type="match status" value="1"/>
</dbReference>
<dbReference type="InterPro" id="IPR015943">
    <property type="entry name" value="WD40/YVTN_repeat-like_dom_sf"/>
</dbReference>
<dbReference type="InterPro" id="IPR036322">
    <property type="entry name" value="WD40_repeat_dom_sf"/>
</dbReference>
<evidence type="ECO:0000256" key="3">
    <source>
        <dbReference type="PROSITE-ProRule" id="PRU00221"/>
    </source>
</evidence>
<keyword evidence="1 3" id="KW-0853">WD repeat</keyword>
<comment type="caution">
    <text evidence="5">The sequence shown here is derived from an EMBL/GenBank/DDBJ whole genome shotgun (WGS) entry which is preliminary data.</text>
</comment>
<name>A0A4Y9XQS5_9APHY</name>
<evidence type="ECO:0000256" key="1">
    <source>
        <dbReference type="ARBA" id="ARBA00022574"/>
    </source>
</evidence>
<accession>A0A4Y9XQS5</accession>
<dbReference type="Gene3D" id="2.130.10.10">
    <property type="entry name" value="YVTN repeat-like/Quinoprotein amine dehydrogenase"/>
    <property type="match status" value="1"/>
</dbReference>
<feature type="region of interest" description="Disordered" evidence="4">
    <location>
        <begin position="56"/>
        <end position="79"/>
    </location>
</feature>
<dbReference type="Proteomes" id="UP000298390">
    <property type="component" value="Unassembled WGS sequence"/>
</dbReference>
<organism evidence="5 6">
    <name type="scientific">Rhodofomes roseus</name>
    <dbReference type="NCBI Taxonomy" id="34475"/>
    <lineage>
        <taxon>Eukaryota</taxon>
        <taxon>Fungi</taxon>
        <taxon>Dikarya</taxon>
        <taxon>Basidiomycota</taxon>
        <taxon>Agaricomycotina</taxon>
        <taxon>Agaricomycetes</taxon>
        <taxon>Polyporales</taxon>
        <taxon>Rhodofomes</taxon>
    </lineage>
</organism>
<reference evidence="5 6" key="1">
    <citation type="submission" date="2019-01" db="EMBL/GenBank/DDBJ databases">
        <title>Genome sequencing of the rare red list fungi Fomitopsis rosea.</title>
        <authorList>
            <person name="Buettner E."/>
            <person name="Kellner H."/>
        </authorList>
    </citation>
    <scope>NUCLEOTIDE SEQUENCE [LARGE SCALE GENOMIC DNA]</scope>
    <source>
        <strain evidence="5 6">DSM 105464</strain>
    </source>
</reference>
<dbReference type="Pfam" id="PF00400">
    <property type="entry name" value="WD40"/>
    <property type="match status" value="2"/>
</dbReference>
<dbReference type="SUPFAM" id="SSF50978">
    <property type="entry name" value="WD40 repeat-like"/>
    <property type="match status" value="1"/>
</dbReference>
<dbReference type="GO" id="GO:1990234">
    <property type="term" value="C:transferase complex"/>
    <property type="evidence" value="ECO:0007669"/>
    <property type="project" value="UniProtKB-ARBA"/>
</dbReference>
<feature type="compositionally biased region" description="Basic and acidic residues" evidence="4">
    <location>
        <begin position="68"/>
        <end position="79"/>
    </location>
</feature>
<evidence type="ECO:0000256" key="4">
    <source>
        <dbReference type="SAM" id="MobiDB-lite"/>
    </source>
</evidence>
<gene>
    <name evidence="5" type="ORF">EVJ58_g10187</name>
</gene>
<evidence type="ECO:0008006" key="7">
    <source>
        <dbReference type="Google" id="ProtNLM"/>
    </source>
</evidence>
<dbReference type="STRING" id="34475.A0A4Y9XQS5"/>
<proteinExistence type="predicted"/>
<feature type="repeat" description="WD" evidence="3">
    <location>
        <begin position="24"/>
        <end position="50"/>
    </location>
</feature>
<evidence type="ECO:0000256" key="2">
    <source>
        <dbReference type="ARBA" id="ARBA00022737"/>
    </source>
</evidence>
<keyword evidence="2" id="KW-0677">Repeat</keyword>
<dbReference type="SMART" id="SM00320">
    <property type="entry name" value="WD40"/>
    <property type="match status" value="2"/>
</dbReference>
<feature type="compositionally biased region" description="Acidic residues" evidence="4">
    <location>
        <begin position="56"/>
        <end position="67"/>
    </location>
</feature>
<evidence type="ECO:0000313" key="6">
    <source>
        <dbReference type="Proteomes" id="UP000298390"/>
    </source>
</evidence>
<evidence type="ECO:0000313" key="5">
    <source>
        <dbReference type="EMBL" id="TFY52122.1"/>
    </source>
</evidence>